<dbReference type="GO" id="GO:0009052">
    <property type="term" value="P:pentose-phosphate shunt, non-oxidative branch"/>
    <property type="evidence" value="ECO:0007669"/>
    <property type="project" value="UniProtKB-ARBA"/>
</dbReference>
<feature type="domain" description="Transketolase-like pyrimidine-binding" evidence="19">
    <location>
        <begin position="371"/>
        <end position="551"/>
    </location>
</feature>
<dbReference type="PANTHER" id="PTHR43522">
    <property type="entry name" value="TRANSKETOLASE"/>
    <property type="match status" value="1"/>
</dbReference>
<dbReference type="Pfam" id="PF22613">
    <property type="entry name" value="Transketolase_C_1"/>
    <property type="match status" value="1"/>
</dbReference>
<feature type="binding site" evidence="15">
    <location>
        <position position="173"/>
    </location>
    <ligand>
        <name>thiamine diphosphate</name>
        <dbReference type="ChEBI" id="CHEBI:58937"/>
    </ligand>
</feature>
<comment type="cofactor">
    <cofactor evidence="15">
        <name>thiamine diphosphate</name>
        <dbReference type="ChEBI" id="CHEBI:58937"/>
    </cofactor>
    <text evidence="15">Binds 1 thiamine pyrophosphate per subunit. During the reaction, the substrate forms a covalent intermediate with the cofactor.</text>
</comment>
<evidence type="ECO:0000256" key="14">
    <source>
        <dbReference type="PIRSR" id="PIRSR605478-2"/>
    </source>
</evidence>
<evidence type="ECO:0000256" key="10">
    <source>
        <dbReference type="ARBA" id="ARBA00023052"/>
    </source>
</evidence>
<dbReference type="PROSITE" id="PS00801">
    <property type="entry name" value="TRANSKETOLASE_1"/>
    <property type="match status" value="1"/>
</dbReference>
<feature type="binding site" evidence="16">
    <location>
        <position position="204"/>
    </location>
    <ligand>
        <name>Mg(2+)</name>
        <dbReference type="ChEBI" id="CHEBI:18420"/>
    </ligand>
</feature>
<comment type="cofactor">
    <cofactor evidence="18">
        <name>Mg(2+)</name>
        <dbReference type="ChEBI" id="CHEBI:18420"/>
    </cofactor>
    <cofactor evidence="18">
        <name>Ca(2+)</name>
        <dbReference type="ChEBI" id="CHEBI:29108"/>
    </cofactor>
    <cofactor evidence="18">
        <name>Mn(2+)</name>
        <dbReference type="ChEBI" id="CHEBI:29035"/>
    </cofactor>
    <cofactor evidence="18">
        <name>Co(2+)</name>
        <dbReference type="ChEBI" id="CHEBI:48828"/>
    </cofactor>
    <text evidence="18">Binds 1 Mg(2+) ion per subunit. Can also utilize other divalent metal cations, such as Ca(2+), Mn(2+) and Co(2+).</text>
</comment>
<keyword evidence="8 18" id="KW-0106">Calcium</keyword>
<dbReference type="InterPro" id="IPR009014">
    <property type="entry name" value="Transketo_C/PFOR_II"/>
</dbReference>
<gene>
    <name evidence="20" type="ORF">SAMN05216386_1417</name>
</gene>
<dbReference type="FunFam" id="3.40.50.920:FF:000003">
    <property type="entry name" value="Transketolase"/>
    <property type="match status" value="1"/>
</dbReference>
<dbReference type="InterPro" id="IPR029061">
    <property type="entry name" value="THDP-binding"/>
</dbReference>
<keyword evidence="21" id="KW-1185">Reference proteome</keyword>
<evidence type="ECO:0000256" key="9">
    <source>
        <dbReference type="ARBA" id="ARBA00022842"/>
    </source>
</evidence>
<feature type="binding site" evidence="14">
    <location>
        <position position="487"/>
    </location>
    <ligand>
        <name>substrate</name>
    </ligand>
</feature>
<feature type="site" description="Important for catalytic activity" evidence="17">
    <location>
        <position position="278"/>
    </location>
</feature>
<dbReference type="PROSITE" id="PS00802">
    <property type="entry name" value="TRANSKETOLASE_2"/>
    <property type="match status" value="1"/>
</dbReference>
<dbReference type="InterPro" id="IPR005474">
    <property type="entry name" value="Transketolase_N"/>
</dbReference>
<dbReference type="InterPro" id="IPR005478">
    <property type="entry name" value="Transketolase_bac-like"/>
</dbReference>
<dbReference type="CDD" id="cd07033">
    <property type="entry name" value="TPP_PYR_DXS_TK_like"/>
    <property type="match status" value="1"/>
</dbReference>
<dbReference type="FunFam" id="3.40.50.970:FF:000003">
    <property type="entry name" value="Transketolase"/>
    <property type="match status" value="1"/>
</dbReference>
<evidence type="ECO:0000256" key="11">
    <source>
        <dbReference type="ARBA" id="ARBA00049473"/>
    </source>
</evidence>
<comment type="similarity">
    <text evidence="3 18">Belongs to the transketolase family.</text>
</comment>
<dbReference type="EC" id="2.2.1.1" evidence="5 12"/>
<dbReference type="GO" id="GO:0046872">
    <property type="term" value="F:metal ion binding"/>
    <property type="evidence" value="ECO:0007669"/>
    <property type="project" value="UniProtKB-KW"/>
</dbReference>
<protein>
    <recommendedName>
        <fullName evidence="5 12">Transketolase</fullName>
        <ecNumber evidence="5 12">2.2.1.1</ecNumber>
    </recommendedName>
</protein>
<feature type="binding site" evidence="14">
    <location>
        <position position="495"/>
    </location>
    <ligand>
        <name>substrate</name>
    </ligand>
</feature>
<comment type="function">
    <text evidence="18">Catalyzes the transfer of a two-carbon ketol group from a ketose donor to an aldose acceptor, via a covalent intermediate with the cofactor thiamine pyrophosphate.</text>
</comment>
<comment type="cofactor">
    <cofactor evidence="2">
        <name>Co(2+)</name>
        <dbReference type="ChEBI" id="CHEBI:48828"/>
    </cofactor>
</comment>
<feature type="binding site" evidence="14">
    <location>
        <position position="546"/>
    </location>
    <ligand>
        <name>substrate</name>
    </ligand>
</feature>
<evidence type="ECO:0000256" key="18">
    <source>
        <dbReference type="RuleBase" id="RU004996"/>
    </source>
</evidence>
<feature type="binding site" evidence="15">
    <location>
        <position position="70"/>
    </location>
    <ligand>
        <name>thiamine diphosphate</name>
        <dbReference type="ChEBI" id="CHEBI:58937"/>
    </ligand>
</feature>
<dbReference type="Proteomes" id="UP000183107">
    <property type="component" value="Unassembled WGS sequence"/>
</dbReference>
<dbReference type="InterPro" id="IPR055152">
    <property type="entry name" value="Transketolase-like_C_2"/>
</dbReference>
<dbReference type="AlphaFoldDB" id="A0A1I5AJ73"/>
<accession>A0A1I5AJ73</accession>
<dbReference type="Gene3D" id="3.40.50.920">
    <property type="match status" value="1"/>
</dbReference>
<comment type="cofactor">
    <cofactor evidence="16">
        <name>Mg(2+)</name>
        <dbReference type="ChEBI" id="CHEBI:18420"/>
    </cofactor>
    <text evidence="16">Binds 1 Mg(2+) ion per subunit. Can also utilize other divalent metal cations, such as Ca(2+), Mn(2+) and Co(2+).</text>
</comment>
<evidence type="ECO:0000256" key="16">
    <source>
        <dbReference type="PIRSR" id="PIRSR605478-4"/>
    </source>
</evidence>
<dbReference type="FunFam" id="3.40.50.970:FF:000004">
    <property type="entry name" value="Transketolase"/>
    <property type="match status" value="1"/>
</dbReference>
<dbReference type="RefSeq" id="WP_074796073.1">
    <property type="nucleotide sequence ID" value="NZ_FOVJ01000002.1"/>
</dbReference>
<dbReference type="SMART" id="SM00861">
    <property type="entry name" value="Transket_pyr"/>
    <property type="match status" value="1"/>
</dbReference>
<evidence type="ECO:0000256" key="5">
    <source>
        <dbReference type="ARBA" id="ARBA00013152"/>
    </source>
</evidence>
<dbReference type="SUPFAM" id="SSF52518">
    <property type="entry name" value="Thiamin diphosphate-binding fold (THDP-binding)"/>
    <property type="match status" value="2"/>
</dbReference>
<feature type="binding site" evidence="15">
    <location>
        <position position="463"/>
    </location>
    <ligand>
        <name>thiamine diphosphate</name>
        <dbReference type="ChEBI" id="CHEBI:58937"/>
    </ligand>
</feature>
<evidence type="ECO:0000256" key="15">
    <source>
        <dbReference type="PIRSR" id="PIRSR605478-3"/>
    </source>
</evidence>
<dbReference type="OrthoDB" id="8732661at2"/>
<feature type="binding site" evidence="14">
    <location>
        <position position="401"/>
    </location>
    <ligand>
        <name>substrate</name>
    </ligand>
</feature>
<feature type="active site" description="Proton donor" evidence="13">
    <location>
        <position position="438"/>
    </location>
</feature>
<feature type="binding site" evidence="14">
    <location>
        <position position="374"/>
    </location>
    <ligand>
        <name>substrate</name>
    </ligand>
</feature>
<dbReference type="InterPro" id="IPR033247">
    <property type="entry name" value="Transketolase_fam"/>
</dbReference>
<evidence type="ECO:0000313" key="20">
    <source>
        <dbReference type="EMBL" id="SFN62534.1"/>
    </source>
</evidence>
<evidence type="ECO:0000256" key="1">
    <source>
        <dbReference type="ARBA" id="ARBA00001913"/>
    </source>
</evidence>
<sequence>MIEQIECDQVCINTLRSLSMDAVEKAHSGHPGTPMGSAPTVYCLWQRFLRYDPDDPKWPNRDRFILSAGHASALLYSLLYLSGVKAASPSYENPDRLAVTLDDLKTFRQAGSRCTGHPEYGWTSGVETTTGPLGQGVAVSVGMAMAERWLAATYNRPDLKLFDHNVYALCSDGDMMEGISSEAASLAGHLELANLCWIYDDNHITIEGSTDLTFTEDVAARFASYRWNVARVSDANDLGQLTQAYETFLDTHDRPTLIIVRSHIGYGAPHKQDTREAHGEPLGPEEVRLAKEFYDCDPDQQFQVPDGVREHFKAQIGKRGETAHAAWKKLFADYAAQYPDLAAQISCMQQRGLPRGWDDALPSFPADTKGLATRESSGKVLNAIAARMPWLLGGAADLAPSTKTELKGALYGDFQAPGQHENLNGNYRGRNFHFGLREHAMCAVVSGMSLSGLRPYAASFLIFTDYCRAALRLSAMMEIPVIFIWTHDSISLGEDGPTHQPIAQLASLRASPGMIVMRPADANEVVEAWRLIMQLTDRPACLILTRQAVPTLDRARYAPASGLSRGAYILADAENHNPDVLLLATGSEVSLCIAAYEQLKLEGIKARVVSMPSWEVFENQSQEYRDNVLPPGILARVAVEAASPFGWERYTGSGGRILGVNSFGLSAPAKIVAQCFGFEPSHVIAAAREQIQRHASAVSN</sequence>
<evidence type="ECO:0000259" key="19">
    <source>
        <dbReference type="SMART" id="SM00861"/>
    </source>
</evidence>
<dbReference type="GO" id="GO:0005829">
    <property type="term" value="C:cytosol"/>
    <property type="evidence" value="ECO:0007669"/>
    <property type="project" value="TreeGrafter"/>
</dbReference>
<keyword evidence="9 16" id="KW-0460">Magnesium</keyword>
<evidence type="ECO:0000256" key="3">
    <source>
        <dbReference type="ARBA" id="ARBA00007131"/>
    </source>
</evidence>
<comment type="catalytic activity">
    <reaction evidence="11 18">
        <text>D-sedoheptulose 7-phosphate + D-glyceraldehyde 3-phosphate = aldehydo-D-ribose 5-phosphate + D-xylulose 5-phosphate</text>
        <dbReference type="Rhea" id="RHEA:10508"/>
        <dbReference type="ChEBI" id="CHEBI:57483"/>
        <dbReference type="ChEBI" id="CHEBI:57737"/>
        <dbReference type="ChEBI" id="CHEBI:58273"/>
        <dbReference type="ChEBI" id="CHEBI:59776"/>
        <dbReference type="EC" id="2.2.1.1"/>
    </reaction>
</comment>
<reference evidence="21" key="1">
    <citation type="submission" date="2016-10" db="EMBL/GenBank/DDBJ databases">
        <authorList>
            <person name="Varghese N."/>
        </authorList>
    </citation>
    <scope>NUCLEOTIDE SEQUENCE [LARGE SCALE GENOMIC DNA]</scope>
    <source>
        <strain evidence="21">Nsp8</strain>
    </source>
</reference>
<dbReference type="Gene3D" id="3.40.50.970">
    <property type="match status" value="2"/>
</dbReference>
<comment type="cofactor">
    <cofactor evidence="1">
        <name>Ca(2+)</name>
        <dbReference type="ChEBI" id="CHEBI:29108"/>
    </cofactor>
</comment>
<dbReference type="EMBL" id="FOVJ01000002">
    <property type="protein sequence ID" value="SFN62534.1"/>
    <property type="molecule type" value="Genomic_DNA"/>
</dbReference>
<dbReference type="InterPro" id="IPR005475">
    <property type="entry name" value="Transketolase-like_Pyr-bd"/>
</dbReference>
<feature type="binding site" evidence="14">
    <location>
        <position position="278"/>
    </location>
    <ligand>
        <name>substrate</name>
    </ligand>
</feature>
<evidence type="ECO:0000256" key="12">
    <source>
        <dbReference type="NCBIfam" id="TIGR00232"/>
    </source>
</evidence>
<feature type="binding site" evidence="15">
    <location>
        <position position="278"/>
    </location>
    <ligand>
        <name>thiamine diphosphate</name>
        <dbReference type="ChEBI" id="CHEBI:58937"/>
    </ligand>
</feature>
<dbReference type="SUPFAM" id="SSF52922">
    <property type="entry name" value="TK C-terminal domain-like"/>
    <property type="match status" value="1"/>
</dbReference>
<organism evidence="20 21">
    <name type="scientific">Nitrosospira briensis</name>
    <dbReference type="NCBI Taxonomy" id="35799"/>
    <lineage>
        <taxon>Bacteria</taxon>
        <taxon>Pseudomonadati</taxon>
        <taxon>Pseudomonadota</taxon>
        <taxon>Betaproteobacteria</taxon>
        <taxon>Nitrosomonadales</taxon>
        <taxon>Nitrosomonadaceae</taxon>
        <taxon>Nitrosospira</taxon>
    </lineage>
</organism>
<feature type="binding site" evidence="15">
    <location>
        <position position="202"/>
    </location>
    <ligand>
        <name>thiamine diphosphate</name>
        <dbReference type="ChEBI" id="CHEBI:58937"/>
    </ligand>
</feature>
<evidence type="ECO:0000256" key="7">
    <source>
        <dbReference type="ARBA" id="ARBA00022723"/>
    </source>
</evidence>
<proteinExistence type="inferred from homology"/>
<name>A0A1I5AJ73_9PROT</name>
<dbReference type="NCBIfam" id="TIGR00232">
    <property type="entry name" value="tktlase_bact"/>
    <property type="match status" value="1"/>
</dbReference>
<evidence type="ECO:0000313" key="21">
    <source>
        <dbReference type="Proteomes" id="UP000183107"/>
    </source>
</evidence>
<feature type="binding site" evidence="16">
    <location>
        <position position="172"/>
    </location>
    <ligand>
        <name>Mg(2+)</name>
        <dbReference type="ChEBI" id="CHEBI:18420"/>
    </ligand>
</feature>
<evidence type="ECO:0000256" key="6">
    <source>
        <dbReference type="ARBA" id="ARBA00022679"/>
    </source>
</evidence>
<evidence type="ECO:0000256" key="4">
    <source>
        <dbReference type="ARBA" id="ARBA00011738"/>
    </source>
</evidence>
<evidence type="ECO:0000256" key="13">
    <source>
        <dbReference type="PIRSR" id="PIRSR605478-1"/>
    </source>
</evidence>
<feature type="binding site" evidence="15">
    <location>
        <begin position="131"/>
        <end position="133"/>
    </location>
    <ligand>
        <name>thiamine diphosphate</name>
        <dbReference type="ChEBI" id="CHEBI:58937"/>
    </ligand>
</feature>
<keyword evidence="7 16" id="KW-0479">Metal-binding</keyword>
<dbReference type="Pfam" id="PF02779">
    <property type="entry name" value="Transket_pyr"/>
    <property type="match status" value="1"/>
</dbReference>
<dbReference type="Pfam" id="PF00456">
    <property type="entry name" value="Transketolase_N"/>
    <property type="match status" value="1"/>
</dbReference>
<dbReference type="PANTHER" id="PTHR43522:SF2">
    <property type="entry name" value="TRANSKETOLASE 1-RELATED"/>
    <property type="match status" value="1"/>
</dbReference>
<dbReference type="InterPro" id="IPR020826">
    <property type="entry name" value="Transketolase_BS"/>
</dbReference>
<evidence type="ECO:0000256" key="8">
    <source>
        <dbReference type="ARBA" id="ARBA00022837"/>
    </source>
</evidence>
<feature type="binding site" evidence="16">
    <location>
        <position position="202"/>
    </location>
    <ligand>
        <name>Mg(2+)</name>
        <dbReference type="ChEBI" id="CHEBI:18420"/>
    </ligand>
</feature>
<comment type="subunit">
    <text evidence="4 18">Homodimer.</text>
</comment>
<dbReference type="GO" id="GO:0004802">
    <property type="term" value="F:transketolase activity"/>
    <property type="evidence" value="ECO:0007669"/>
    <property type="project" value="UniProtKB-UniRule"/>
</dbReference>
<dbReference type="InterPro" id="IPR049557">
    <property type="entry name" value="Transketolase_CS"/>
</dbReference>
<keyword evidence="10 15" id="KW-0786">Thiamine pyrophosphate</keyword>
<dbReference type="CDD" id="cd02012">
    <property type="entry name" value="TPP_TK"/>
    <property type="match status" value="1"/>
</dbReference>
<feature type="binding site" evidence="14">
    <location>
        <position position="30"/>
    </location>
    <ligand>
        <name>substrate</name>
    </ligand>
</feature>
<evidence type="ECO:0000256" key="2">
    <source>
        <dbReference type="ARBA" id="ARBA00001941"/>
    </source>
</evidence>
<keyword evidence="6 18" id="KW-0808">Transferase</keyword>
<feature type="site" description="Important for catalytic activity" evidence="17">
    <location>
        <position position="30"/>
    </location>
</feature>
<evidence type="ECO:0000256" key="17">
    <source>
        <dbReference type="PIRSR" id="PIRSR605478-5"/>
    </source>
</evidence>
<feature type="binding site" evidence="14">
    <location>
        <position position="499"/>
    </location>
    <ligand>
        <name>substrate</name>
    </ligand>
</feature>